<evidence type="ECO:0000313" key="1">
    <source>
        <dbReference type="EMBL" id="THU84337.1"/>
    </source>
</evidence>
<keyword evidence="2" id="KW-1185">Reference proteome</keyword>
<dbReference type="OrthoDB" id="3100427at2759"/>
<dbReference type="Proteomes" id="UP000297245">
    <property type="component" value="Unassembled WGS sequence"/>
</dbReference>
<dbReference type="AlphaFoldDB" id="A0A4S8L6R8"/>
<sequence>MASFARLLESPPALHDLTDDCTLALQRNLTTAWGVAANYLAHSARVEMPPETVLNVFQAFTRHISLPIGLDDHSKLMTLPYNW</sequence>
<accession>A0A4S8L6R8</accession>
<name>A0A4S8L6R8_DENBC</name>
<protein>
    <submittedName>
        <fullName evidence="1">Uncharacterized protein</fullName>
    </submittedName>
</protein>
<reference evidence="1 2" key="1">
    <citation type="journal article" date="2019" name="Nat. Ecol. Evol.">
        <title>Megaphylogeny resolves global patterns of mushroom evolution.</title>
        <authorList>
            <person name="Varga T."/>
            <person name="Krizsan K."/>
            <person name="Foldi C."/>
            <person name="Dima B."/>
            <person name="Sanchez-Garcia M."/>
            <person name="Sanchez-Ramirez S."/>
            <person name="Szollosi G.J."/>
            <person name="Szarkandi J.G."/>
            <person name="Papp V."/>
            <person name="Albert L."/>
            <person name="Andreopoulos W."/>
            <person name="Angelini C."/>
            <person name="Antonin V."/>
            <person name="Barry K.W."/>
            <person name="Bougher N.L."/>
            <person name="Buchanan P."/>
            <person name="Buyck B."/>
            <person name="Bense V."/>
            <person name="Catcheside P."/>
            <person name="Chovatia M."/>
            <person name="Cooper J."/>
            <person name="Damon W."/>
            <person name="Desjardin D."/>
            <person name="Finy P."/>
            <person name="Geml J."/>
            <person name="Haridas S."/>
            <person name="Hughes K."/>
            <person name="Justo A."/>
            <person name="Karasinski D."/>
            <person name="Kautmanova I."/>
            <person name="Kiss B."/>
            <person name="Kocsube S."/>
            <person name="Kotiranta H."/>
            <person name="LaButti K.M."/>
            <person name="Lechner B.E."/>
            <person name="Liimatainen K."/>
            <person name="Lipzen A."/>
            <person name="Lukacs Z."/>
            <person name="Mihaltcheva S."/>
            <person name="Morgado L.N."/>
            <person name="Niskanen T."/>
            <person name="Noordeloos M.E."/>
            <person name="Ohm R.A."/>
            <person name="Ortiz-Santana B."/>
            <person name="Ovrebo C."/>
            <person name="Racz N."/>
            <person name="Riley R."/>
            <person name="Savchenko A."/>
            <person name="Shiryaev A."/>
            <person name="Soop K."/>
            <person name="Spirin V."/>
            <person name="Szebenyi C."/>
            <person name="Tomsovsky M."/>
            <person name="Tulloss R.E."/>
            <person name="Uehling J."/>
            <person name="Grigoriev I.V."/>
            <person name="Vagvolgyi C."/>
            <person name="Papp T."/>
            <person name="Martin F.M."/>
            <person name="Miettinen O."/>
            <person name="Hibbett D.S."/>
            <person name="Nagy L.G."/>
        </authorList>
    </citation>
    <scope>NUCLEOTIDE SEQUENCE [LARGE SCALE GENOMIC DNA]</scope>
    <source>
        <strain evidence="1 2">CBS 962.96</strain>
    </source>
</reference>
<proteinExistence type="predicted"/>
<dbReference type="EMBL" id="ML179605">
    <property type="protein sequence ID" value="THU84337.1"/>
    <property type="molecule type" value="Genomic_DNA"/>
</dbReference>
<organism evidence="1 2">
    <name type="scientific">Dendrothele bispora (strain CBS 962.96)</name>
    <dbReference type="NCBI Taxonomy" id="1314807"/>
    <lineage>
        <taxon>Eukaryota</taxon>
        <taxon>Fungi</taxon>
        <taxon>Dikarya</taxon>
        <taxon>Basidiomycota</taxon>
        <taxon>Agaricomycotina</taxon>
        <taxon>Agaricomycetes</taxon>
        <taxon>Agaricomycetidae</taxon>
        <taxon>Agaricales</taxon>
        <taxon>Agaricales incertae sedis</taxon>
        <taxon>Dendrothele</taxon>
    </lineage>
</organism>
<evidence type="ECO:0000313" key="2">
    <source>
        <dbReference type="Proteomes" id="UP000297245"/>
    </source>
</evidence>
<gene>
    <name evidence="1" type="ORF">K435DRAFT_870357</name>
</gene>